<proteinExistence type="predicted"/>
<sequence length="116" mass="13102">MKKIIKWFAILLVSTCLAVVLLATFLFKFEYSVPNAQIIGQMIWFPEPTATGLSIVENKHPIYTIRITCGSPDNICHEGLFEYKGNTLSKIEIRDFASYLGEEITLTNGETLEPMN</sequence>
<dbReference type="KEGG" id="vco:VC0395_0943"/>
<dbReference type="AlphaFoldDB" id="A0A0H3AFW0"/>
<dbReference type="KEGG" id="vcr:VC395_A0323"/>
<feature type="transmembrane region" description="Helical" evidence="1">
    <location>
        <begin position="7"/>
        <end position="27"/>
    </location>
</feature>
<organism evidence="2 3">
    <name type="scientific">Vibrio cholerae serotype O1 (strain ATCC 39541 / Classical Ogawa 395 / O395)</name>
    <dbReference type="NCBI Taxonomy" id="345073"/>
    <lineage>
        <taxon>Bacteria</taxon>
        <taxon>Pseudomonadati</taxon>
        <taxon>Pseudomonadota</taxon>
        <taxon>Gammaproteobacteria</taxon>
        <taxon>Vibrionales</taxon>
        <taxon>Vibrionaceae</taxon>
        <taxon>Vibrio</taxon>
    </lineage>
</organism>
<keyword evidence="1" id="KW-0472">Membrane</keyword>
<keyword evidence="1" id="KW-0812">Transmembrane</keyword>
<reference evidence="2 3" key="1">
    <citation type="submission" date="2007-03" db="EMBL/GenBank/DDBJ databases">
        <authorList>
            <person name="Heidelberg J."/>
        </authorList>
    </citation>
    <scope>NUCLEOTIDE SEQUENCE [LARGE SCALE GENOMIC DNA]</scope>
    <source>
        <strain evidence="3">ATCC 39541 / Classical Ogawa 395 / O395</strain>
    </source>
</reference>
<dbReference type="EMBL" id="CP000626">
    <property type="protein sequence ID" value="ABQ19302.1"/>
    <property type="molecule type" value="Genomic_DNA"/>
</dbReference>
<evidence type="ECO:0000313" key="3">
    <source>
        <dbReference type="Proteomes" id="UP000000249"/>
    </source>
</evidence>
<keyword evidence="1" id="KW-1133">Transmembrane helix</keyword>
<evidence type="ECO:0000313" key="2">
    <source>
        <dbReference type="EMBL" id="ABQ19302.1"/>
    </source>
</evidence>
<gene>
    <name evidence="2" type="ordered locus">VC0395_0943</name>
</gene>
<protein>
    <submittedName>
        <fullName evidence="2">Uncharacterized protein</fullName>
    </submittedName>
</protein>
<evidence type="ECO:0000256" key="1">
    <source>
        <dbReference type="SAM" id="Phobius"/>
    </source>
</evidence>
<accession>A0A0H3AFW0</accession>
<name>A0A0H3AFW0_VIBC3</name>
<dbReference type="Proteomes" id="UP000000249">
    <property type="component" value="Chromosome 2"/>
</dbReference>
<dbReference type="OrthoDB" id="5881237at2"/>
<dbReference type="PATRIC" id="fig|345073.21.peg.3083"/>